<reference evidence="10" key="3">
    <citation type="journal article" date="2020" name="Cell Host Microbe">
        <title>Functional and Genomic Variation between Human-Derived Isolates of Lachnospiraceae Reveals Inter- and Intra-Species Diversity.</title>
        <authorList>
            <person name="Sorbara M.T."/>
            <person name="Littmann E.R."/>
            <person name="Fontana E."/>
            <person name="Moody T.U."/>
            <person name="Kohout C.E."/>
            <person name="Gjonbalaj M."/>
            <person name="Eaton V."/>
            <person name="Seok R."/>
            <person name="Leiner I.M."/>
            <person name="Pamer E.G."/>
        </authorList>
    </citation>
    <scope>NUCLEOTIDE SEQUENCE</scope>
    <source>
        <strain evidence="12">MSK.11.9</strain>
        <strain evidence="11">MSK.15.32</strain>
        <strain evidence="10">MSK.22.53</strain>
    </source>
</reference>
<evidence type="ECO:0000313" key="4">
    <source>
        <dbReference type="EMBL" id="MCB5492674.1"/>
    </source>
</evidence>
<comment type="caution">
    <text evidence="13">The sequence shown here is derived from an EMBL/GenBank/DDBJ whole genome shotgun (WGS) entry which is preliminary data.</text>
</comment>
<reference evidence="4" key="5">
    <citation type="submission" date="2021-10" db="EMBL/GenBank/DDBJ databases">
        <title>Collection of gut derived symbiotic bacterial strains cultured from healthy donors.</title>
        <authorList>
            <person name="Lin H."/>
            <person name="Littmann E."/>
            <person name="Claire K."/>
            <person name="Pamer E."/>
        </authorList>
    </citation>
    <scope>NUCLEOTIDE SEQUENCE</scope>
    <source>
        <strain evidence="5">MSK.23.18</strain>
        <strain evidence="4">MSK.23.4</strain>
    </source>
</reference>
<evidence type="ECO:0000259" key="3">
    <source>
        <dbReference type="PROSITE" id="PS51462"/>
    </source>
</evidence>
<evidence type="ECO:0000313" key="28">
    <source>
        <dbReference type="Proteomes" id="UP000283981"/>
    </source>
</evidence>
<dbReference type="PANTHER" id="PTHR11839">
    <property type="entry name" value="UDP/ADP-SUGAR PYROPHOSPHATASE"/>
    <property type="match status" value="1"/>
</dbReference>
<evidence type="ECO:0000313" key="25">
    <source>
        <dbReference type="Proteomes" id="UP000234891"/>
    </source>
</evidence>
<dbReference type="EMBL" id="QRIA01000006">
    <property type="protein sequence ID" value="RHG20567.1"/>
    <property type="molecule type" value="Genomic_DNA"/>
</dbReference>
<dbReference type="Proteomes" id="UP001149331">
    <property type="component" value="Unassembled WGS sequence"/>
</dbReference>
<feature type="domain" description="Nudix hydrolase" evidence="3">
    <location>
        <begin position="40"/>
        <end position="169"/>
    </location>
</feature>
<comment type="cofactor">
    <cofactor evidence="1">
        <name>Mg(2+)</name>
        <dbReference type="ChEBI" id="CHEBI:18420"/>
    </cofactor>
</comment>
<dbReference type="GeneID" id="57432908"/>
<reference evidence="23 24" key="1">
    <citation type="journal article" date="2017" name="Genome Med.">
        <title>A novel Ruminococcus gnavus clade enriched in inflammatory bowel disease patients.</title>
        <authorList>
            <person name="Hall A.B."/>
            <person name="Yassour M."/>
            <person name="Sauk J."/>
            <person name="Garner A."/>
            <person name="Jiang X."/>
            <person name="Arthur T."/>
            <person name="Lagoudas G.K."/>
            <person name="Vatanen T."/>
            <person name="Fornelos N."/>
            <person name="Wilson R."/>
            <person name="Bertha M."/>
            <person name="Cohen M."/>
            <person name="Garber J."/>
            <person name="Khalili H."/>
            <person name="Gevers D."/>
            <person name="Ananthakrishnan A.N."/>
            <person name="Kugathasan S."/>
            <person name="Lander E.S."/>
            <person name="Blainey P."/>
            <person name="Vlamakis H."/>
            <person name="Xavier R.J."/>
            <person name="Huttenhower C."/>
        </authorList>
    </citation>
    <scope>NUCLEOTIDE SEQUENCE [LARGE SCALE GENOMIC DNA]</scope>
    <source>
        <strain evidence="13 24">RJX1118</strain>
        <strain evidence="14 25">RJX1124</strain>
        <strain evidence="15 23">RJX1128</strain>
    </source>
</reference>
<dbReference type="Proteomes" id="UP000285610">
    <property type="component" value="Unassembled WGS sequence"/>
</dbReference>
<dbReference type="Proteomes" id="UP001148455">
    <property type="component" value="Unassembled WGS sequence"/>
</dbReference>
<reference evidence="9" key="7">
    <citation type="submission" date="2022-12" db="EMBL/GenBank/DDBJ databases">
        <title>Genome of R. gnavus strain RSHDN_120.</title>
        <authorList>
            <person name="Abdugheni R."/>
        </authorList>
    </citation>
    <scope>NUCLEOTIDE SEQUENCE</scope>
    <source>
        <strain evidence="9">RSHDN_120</strain>
    </source>
</reference>
<dbReference type="Proteomes" id="UP000234840">
    <property type="component" value="Unassembled WGS sequence"/>
</dbReference>
<dbReference type="Proteomes" id="UP001296581">
    <property type="component" value="Unassembled WGS sequence"/>
</dbReference>
<evidence type="ECO:0000313" key="26">
    <source>
        <dbReference type="Proteomes" id="UP000260808"/>
    </source>
</evidence>
<dbReference type="Proteomes" id="UP001296580">
    <property type="component" value="Unassembled WGS sequence"/>
</dbReference>
<dbReference type="InterPro" id="IPR000086">
    <property type="entry name" value="NUDIX_hydrolase_dom"/>
</dbReference>
<reference evidence="6" key="6">
    <citation type="submission" date="2022-11" db="EMBL/GenBank/DDBJ databases">
        <title>Temperate bacteriophages infecting mucin-degrading bacterium Ruminococcus gnavus from the human gut.</title>
        <authorList>
            <person name="Buttimer C."/>
        </authorList>
    </citation>
    <scope>NUCLEOTIDE SEQUENCE</scope>
    <source>
        <strain evidence="6">CCUG 49994</strain>
    </source>
</reference>
<evidence type="ECO:0000313" key="23">
    <source>
        <dbReference type="Proteomes" id="UP000234840"/>
    </source>
</evidence>
<dbReference type="EMBL" id="NIHS01000007">
    <property type="protein sequence ID" value="PLT73430.1"/>
    <property type="molecule type" value="Genomic_DNA"/>
</dbReference>
<evidence type="ECO:0000313" key="7">
    <source>
        <dbReference type="EMBL" id="MCZ7693737.1"/>
    </source>
</evidence>
<dbReference type="Pfam" id="PF00293">
    <property type="entry name" value="NUDIX"/>
    <property type="match status" value="1"/>
</dbReference>
<evidence type="ECO:0000313" key="24">
    <source>
        <dbReference type="Proteomes" id="UP000234849"/>
    </source>
</evidence>
<dbReference type="EMBL" id="JAAIRV010000010">
    <property type="protein sequence ID" value="NSI58152.1"/>
    <property type="molecule type" value="Genomic_DNA"/>
</dbReference>
<dbReference type="Proteomes" id="UP001296643">
    <property type="component" value="Unassembled WGS sequence"/>
</dbReference>
<dbReference type="EMBL" id="JAPZEG010000002">
    <property type="protein sequence ID" value="MDE1202524.1"/>
    <property type="molecule type" value="Genomic_DNA"/>
</dbReference>
<dbReference type="Proteomes" id="UP001297422">
    <property type="component" value="Unassembled WGS sequence"/>
</dbReference>
<reference evidence="10" key="4">
    <citation type="submission" date="2020-02" db="EMBL/GenBank/DDBJ databases">
        <authorList>
            <person name="Littmann E."/>
            <person name="Sorbara M."/>
        </authorList>
    </citation>
    <scope>NUCLEOTIDE SEQUENCE</scope>
    <source>
        <strain evidence="12">MSK.11.9</strain>
        <strain evidence="11">MSK.15.32</strain>
        <strain evidence="10">MSK.22.53</strain>
    </source>
</reference>
<dbReference type="EMBL" id="NIHW01000012">
    <property type="protein sequence ID" value="PLT87543.1"/>
    <property type="molecule type" value="Genomic_DNA"/>
</dbReference>
<evidence type="ECO:0000313" key="15">
    <source>
        <dbReference type="EMBL" id="PLT87543.1"/>
    </source>
</evidence>
<dbReference type="Proteomes" id="UP000234849">
    <property type="component" value="Unassembled WGS sequence"/>
</dbReference>
<name>A0A2N5NID5_MEDGN</name>
<evidence type="ECO:0000313" key="13">
    <source>
        <dbReference type="EMBL" id="PLT55305.1"/>
    </source>
</evidence>
<dbReference type="Proteomes" id="UP001211731">
    <property type="component" value="Unassembled WGS sequence"/>
</dbReference>
<reference evidence="7" key="8">
    <citation type="submission" date="2022-12" db="EMBL/GenBank/DDBJ databases">
        <title>Genome of R. gnavus strain RSHDN_123.</title>
        <authorList>
            <person name="Abdugheni R."/>
        </authorList>
    </citation>
    <scope>NUCLEOTIDE SEQUENCE</scope>
    <source>
        <strain evidence="7">RSHDN_123</strain>
    </source>
</reference>
<evidence type="ECO:0000313" key="8">
    <source>
        <dbReference type="EMBL" id="MDB8737485.1"/>
    </source>
</evidence>
<dbReference type="GO" id="GO:0016787">
    <property type="term" value="F:hydrolase activity"/>
    <property type="evidence" value="ECO:0007669"/>
    <property type="project" value="UniProtKB-KW"/>
</dbReference>
<evidence type="ECO:0000256" key="2">
    <source>
        <dbReference type="ARBA" id="ARBA00022801"/>
    </source>
</evidence>
<dbReference type="RefSeq" id="WP_004842701.1">
    <property type="nucleotide sequence ID" value="NZ_AP031446.1"/>
</dbReference>
<dbReference type="EMBL" id="QRIS01000001">
    <property type="protein sequence ID" value="RHG88876.1"/>
    <property type="molecule type" value="Genomic_DNA"/>
</dbReference>
<accession>A0A2N5NID5</accession>
<evidence type="ECO:0000313" key="32">
    <source>
        <dbReference type="Proteomes" id="UP000285697"/>
    </source>
</evidence>
<gene>
    <name evidence="13" type="ORF">CDL18_08385</name>
    <name evidence="15" type="ORF">CDL20_06145</name>
    <name evidence="14" type="ORF">CDL26_05595</name>
    <name evidence="21" type="ORF">DW142_07000</name>
    <name evidence="20" type="ORF">DW243_00605</name>
    <name evidence="19" type="ORF">DW270_06380</name>
    <name evidence="18" type="ORF">DW812_11245</name>
    <name evidence="17" type="ORF">DWX36_10685</name>
    <name evidence="22" type="ORF">DWZ50_04895</name>
    <name evidence="16" type="ORF">DXC31_07775</name>
    <name evidence="10" type="ORF">G4958_02725</name>
    <name evidence="12" type="ORF">G4981_09180</name>
    <name evidence="11" type="ORF">G4993_07010</name>
    <name evidence="5" type="ORF">LIQ08_04025</name>
    <name evidence="4" type="ORF">LIQ10_02815</name>
    <name evidence="9" type="ORF">O4N78_02850</name>
    <name evidence="7" type="ORF">O8D18_06745</name>
    <name evidence="6" type="ORF">OZZ17_12170</name>
    <name evidence="8" type="ORF">PNU63_01525</name>
</gene>
<dbReference type="Gene3D" id="3.90.79.10">
    <property type="entry name" value="Nucleoside Triphosphate Pyrophosphohydrolase"/>
    <property type="match status" value="1"/>
</dbReference>
<evidence type="ECO:0000313" key="20">
    <source>
        <dbReference type="EMBL" id="RHG88876.1"/>
    </source>
</evidence>
<dbReference type="EMBL" id="JAAIRM010000003">
    <property type="protein sequence ID" value="NSI18288.1"/>
    <property type="molecule type" value="Genomic_DNA"/>
</dbReference>
<sequence>MSEKIKRLKRELKYKGAIVDFYQDTMEIDGTHTATWDFISHKGAAAVVPVTEDGKILMVRQYRNALERYTLEVPAGALDAADEPGIVCAGRELEEETGFRSENLEWLITLRTTVAFCNERIEVFVARDLIPSRQHLDEDEFIDLKAYTLEELKEKIFSGEIEDSKTIAALLAYETKYRKTE</sequence>
<dbReference type="EMBL" id="QSSX01000015">
    <property type="protein sequence ID" value="RGM23173.1"/>
    <property type="molecule type" value="Genomic_DNA"/>
</dbReference>
<dbReference type="EMBL" id="JAPZED010000005">
    <property type="protein sequence ID" value="MCZ7693737.1"/>
    <property type="molecule type" value="Genomic_DNA"/>
</dbReference>
<dbReference type="Proteomes" id="UP000285697">
    <property type="component" value="Unassembled WGS sequence"/>
</dbReference>
<dbReference type="SUPFAM" id="SSF55811">
    <property type="entry name" value="Nudix"/>
    <property type="match status" value="1"/>
</dbReference>
<evidence type="ECO:0000313" key="11">
    <source>
        <dbReference type="EMBL" id="NSI58152.1"/>
    </source>
</evidence>
<evidence type="ECO:0000313" key="14">
    <source>
        <dbReference type="EMBL" id="PLT73430.1"/>
    </source>
</evidence>
<dbReference type="GO" id="GO:0019693">
    <property type="term" value="P:ribose phosphate metabolic process"/>
    <property type="evidence" value="ECO:0007669"/>
    <property type="project" value="TreeGrafter"/>
</dbReference>
<evidence type="ECO:0000313" key="19">
    <source>
        <dbReference type="EMBL" id="RHG20567.1"/>
    </source>
</evidence>
<evidence type="ECO:0000313" key="31">
    <source>
        <dbReference type="Proteomes" id="UP000285610"/>
    </source>
</evidence>
<dbReference type="EMBL" id="JAPRAY010000016">
    <property type="protein sequence ID" value="MCZ0668289.1"/>
    <property type="molecule type" value="Genomic_DNA"/>
</dbReference>
<dbReference type="Proteomes" id="UP001297370">
    <property type="component" value="Unassembled WGS sequence"/>
</dbReference>
<reference evidence="8" key="9">
    <citation type="submission" date="2023-01" db="EMBL/GenBank/DDBJ databases">
        <title>Human gut microbiome strain richness.</title>
        <authorList>
            <person name="Chen-Liaw A."/>
        </authorList>
    </citation>
    <scope>NUCLEOTIDE SEQUENCE</scope>
    <source>
        <strain evidence="8">1001217st1_A9_1001217B_191108</strain>
    </source>
</reference>
<dbReference type="EMBL" id="NIHM01000009">
    <property type="protein sequence ID" value="PLT55305.1"/>
    <property type="molecule type" value="Genomic_DNA"/>
</dbReference>
<dbReference type="EMBL" id="JAQMLR010000001">
    <property type="protein sequence ID" value="MDB8737485.1"/>
    <property type="molecule type" value="Genomic_DNA"/>
</dbReference>
<organism evidence="13 24">
    <name type="scientific">Mediterraneibacter gnavus</name>
    <name type="common">Ruminococcus gnavus</name>
    <dbReference type="NCBI Taxonomy" id="33038"/>
    <lineage>
        <taxon>Bacteria</taxon>
        <taxon>Bacillati</taxon>
        <taxon>Bacillota</taxon>
        <taxon>Clostridia</taxon>
        <taxon>Lachnospirales</taxon>
        <taxon>Lachnospiraceae</taxon>
        <taxon>Mediterraneibacter</taxon>
    </lineage>
</organism>
<dbReference type="PANTHER" id="PTHR11839:SF18">
    <property type="entry name" value="NUDIX HYDROLASE DOMAIN-CONTAINING PROTEIN"/>
    <property type="match status" value="1"/>
</dbReference>
<dbReference type="Proteomes" id="UP000283992">
    <property type="component" value="Unassembled WGS sequence"/>
</dbReference>
<dbReference type="Proteomes" id="UP000260808">
    <property type="component" value="Unassembled WGS sequence"/>
</dbReference>
<evidence type="ECO:0000313" key="12">
    <source>
        <dbReference type="EMBL" id="NSI65439.1"/>
    </source>
</evidence>
<evidence type="ECO:0000256" key="1">
    <source>
        <dbReference type="ARBA" id="ARBA00001946"/>
    </source>
</evidence>
<evidence type="ECO:0000313" key="22">
    <source>
        <dbReference type="EMBL" id="RHM79191.1"/>
    </source>
</evidence>
<dbReference type="Proteomes" id="UP000283834">
    <property type="component" value="Unassembled WGS sequence"/>
</dbReference>
<dbReference type="EMBL" id="QRQE01000008">
    <property type="protein sequence ID" value="RHM79191.1"/>
    <property type="molecule type" value="Genomic_DNA"/>
</dbReference>
<dbReference type="InterPro" id="IPR015797">
    <property type="entry name" value="NUDIX_hydrolase-like_dom_sf"/>
</dbReference>
<evidence type="ECO:0000313" key="16">
    <source>
        <dbReference type="EMBL" id="RGM23173.1"/>
    </source>
</evidence>
<dbReference type="Proteomes" id="UP000284472">
    <property type="component" value="Unassembled WGS sequence"/>
</dbReference>
<evidence type="ECO:0000313" key="6">
    <source>
        <dbReference type="EMBL" id="MCZ0668289.1"/>
    </source>
</evidence>
<dbReference type="AlphaFoldDB" id="A0A2N5NID5"/>
<evidence type="ECO:0000313" key="21">
    <source>
        <dbReference type="EMBL" id="RHJ13000.1"/>
    </source>
</evidence>
<dbReference type="Proteomes" id="UP000234891">
    <property type="component" value="Unassembled WGS sequence"/>
</dbReference>
<keyword evidence="2 13" id="KW-0378">Hydrolase</keyword>
<evidence type="ECO:0000313" key="17">
    <source>
        <dbReference type="EMBL" id="RGT38125.1"/>
    </source>
</evidence>
<evidence type="ECO:0000313" key="27">
    <source>
        <dbReference type="Proteomes" id="UP000283834"/>
    </source>
</evidence>
<evidence type="ECO:0000313" key="18">
    <source>
        <dbReference type="EMBL" id="RHD05175.1"/>
    </source>
</evidence>
<dbReference type="EMBL" id="QSIR01000016">
    <property type="protein sequence ID" value="RHD05175.1"/>
    <property type="molecule type" value="Genomic_DNA"/>
</dbReference>
<dbReference type="GO" id="GO:0006753">
    <property type="term" value="P:nucleoside phosphate metabolic process"/>
    <property type="evidence" value="ECO:0007669"/>
    <property type="project" value="TreeGrafter"/>
</dbReference>
<dbReference type="EMBL" id="QRWQ01000009">
    <property type="protein sequence ID" value="RGT38125.1"/>
    <property type="molecule type" value="Genomic_DNA"/>
</dbReference>
<evidence type="ECO:0000313" key="5">
    <source>
        <dbReference type="EMBL" id="MCB5618332.1"/>
    </source>
</evidence>
<evidence type="ECO:0000313" key="9">
    <source>
        <dbReference type="EMBL" id="MDE1202524.1"/>
    </source>
</evidence>
<dbReference type="STRING" id="33038.GCA_900067245_03263"/>
<dbReference type="EMBL" id="QRLN01000007">
    <property type="protein sequence ID" value="RHJ13000.1"/>
    <property type="molecule type" value="Genomic_DNA"/>
</dbReference>
<dbReference type="EMBL" id="JAAIRY010000013">
    <property type="protein sequence ID" value="NSI65439.1"/>
    <property type="molecule type" value="Genomic_DNA"/>
</dbReference>
<dbReference type="CDD" id="cd03424">
    <property type="entry name" value="NUDIX_ADPRase_Nudt5_UGPPase_Nudt14"/>
    <property type="match status" value="1"/>
</dbReference>
<reference evidence="26 27" key="2">
    <citation type="submission" date="2018-08" db="EMBL/GenBank/DDBJ databases">
        <title>A genome reference for cultivated species of the human gut microbiota.</title>
        <authorList>
            <person name="Zou Y."/>
            <person name="Xue W."/>
            <person name="Luo G."/>
        </authorList>
    </citation>
    <scope>NUCLEOTIDE SEQUENCE [LARGE SCALE GENOMIC DNA]</scope>
    <source>
        <strain evidence="17 27">AF19-16AC</strain>
        <strain evidence="22 31">AF33-12</strain>
        <strain evidence="21 29">AM12-54</strain>
        <strain evidence="20 28">AM21-18</strain>
        <strain evidence="19 32">AM22-7AC</strain>
        <strain evidence="18 30">AM32-6</strain>
        <strain evidence="16 26">TF01-20-2</strain>
    </source>
</reference>
<protein>
    <submittedName>
        <fullName evidence="13">NUDIX hydrolase</fullName>
    </submittedName>
</protein>
<evidence type="ECO:0000313" key="30">
    <source>
        <dbReference type="Proteomes" id="UP000284472"/>
    </source>
</evidence>
<dbReference type="Proteomes" id="UP001079535">
    <property type="component" value="Unassembled WGS sequence"/>
</dbReference>
<evidence type="ECO:0000313" key="10">
    <source>
        <dbReference type="EMBL" id="NSI18288.1"/>
    </source>
</evidence>
<dbReference type="EMBL" id="JAJBNC010000003">
    <property type="protein sequence ID" value="MCB5492674.1"/>
    <property type="molecule type" value="Genomic_DNA"/>
</dbReference>
<dbReference type="PROSITE" id="PS51462">
    <property type="entry name" value="NUDIX"/>
    <property type="match status" value="1"/>
</dbReference>
<evidence type="ECO:0000313" key="29">
    <source>
        <dbReference type="Proteomes" id="UP000283992"/>
    </source>
</evidence>
<proteinExistence type="predicted"/>
<dbReference type="EMBL" id="JAJBOM010000003">
    <property type="protein sequence ID" value="MCB5618332.1"/>
    <property type="molecule type" value="Genomic_DNA"/>
</dbReference>
<dbReference type="Proteomes" id="UP000283981">
    <property type="component" value="Unassembled WGS sequence"/>
</dbReference>